<dbReference type="Gene3D" id="3.40.50.2300">
    <property type="match status" value="1"/>
</dbReference>
<proteinExistence type="predicted"/>
<evidence type="ECO:0000256" key="4">
    <source>
        <dbReference type="ARBA" id="ARBA00023163"/>
    </source>
</evidence>
<feature type="modified residue" description="4-aspartylphosphate" evidence="5">
    <location>
        <position position="59"/>
    </location>
</feature>
<evidence type="ECO:0000256" key="5">
    <source>
        <dbReference type="PROSITE-ProRule" id="PRU00169"/>
    </source>
</evidence>
<protein>
    <submittedName>
        <fullName evidence="7">Response regulator</fullName>
    </submittedName>
</protein>
<accession>A0A2G6KLK8</accession>
<evidence type="ECO:0000256" key="2">
    <source>
        <dbReference type="ARBA" id="ARBA00023015"/>
    </source>
</evidence>
<keyword evidence="5" id="KW-0597">Phosphoprotein</keyword>
<evidence type="ECO:0000313" key="7">
    <source>
        <dbReference type="EMBL" id="PIE36543.1"/>
    </source>
</evidence>
<keyword evidence="2" id="KW-0805">Transcription regulation</keyword>
<dbReference type="GO" id="GO:0005829">
    <property type="term" value="C:cytosol"/>
    <property type="evidence" value="ECO:0007669"/>
    <property type="project" value="TreeGrafter"/>
</dbReference>
<dbReference type="GO" id="GO:0000976">
    <property type="term" value="F:transcription cis-regulatory region binding"/>
    <property type="evidence" value="ECO:0007669"/>
    <property type="project" value="TreeGrafter"/>
</dbReference>
<dbReference type="GO" id="GO:0032993">
    <property type="term" value="C:protein-DNA complex"/>
    <property type="evidence" value="ECO:0007669"/>
    <property type="project" value="TreeGrafter"/>
</dbReference>
<evidence type="ECO:0000259" key="6">
    <source>
        <dbReference type="PROSITE" id="PS50110"/>
    </source>
</evidence>
<dbReference type="InterPro" id="IPR039420">
    <property type="entry name" value="WalR-like"/>
</dbReference>
<dbReference type="InterPro" id="IPR001789">
    <property type="entry name" value="Sig_transdc_resp-reg_receiver"/>
</dbReference>
<dbReference type="CDD" id="cd00156">
    <property type="entry name" value="REC"/>
    <property type="match status" value="1"/>
</dbReference>
<keyword evidence="4" id="KW-0804">Transcription</keyword>
<feature type="domain" description="Response regulatory" evidence="6">
    <location>
        <begin position="12"/>
        <end position="121"/>
    </location>
</feature>
<keyword evidence="3" id="KW-0238">DNA-binding</keyword>
<dbReference type="PROSITE" id="PS50110">
    <property type="entry name" value="RESPONSE_REGULATORY"/>
    <property type="match status" value="1"/>
</dbReference>
<dbReference type="PANTHER" id="PTHR48111">
    <property type="entry name" value="REGULATOR OF RPOS"/>
    <property type="match status" value="1"/>
</dbReference>
<sequence>MIPSGSHLKDLHILAVDDEVDTLDTIEDILDESRIERAMDYDTASRKIREMNYDLVILDIMGVNGLDLLEKSVERGIPAVMLTAHAFNADTLKESFQKGAVSYLPKEELVNLDEFLEELLGTLDQGRHPWKLLFKRFEHFFKKHFGSEWDDESYWEQVLQQENKKYWDAIEAKARKYQRI</sequence>
<evidence type="ECO:0000313" key="8">
    <source>
        <dbReference type="Proteomes" id="UP000230821"/>
    </source>
</evidence>
<reference evidence="7 8" key="1">
    <citation type="submission" date="2017-10" db="EMBL/GenBank/DDBJ databases">
        <title>Novel microbial diversity and functional potential in the marine mammal oral microbiome.</title>
        <authorList>
            <person name="Dudek N.K."/>
            <person name="Sun C.L."/>
            <person name="Burstein D."/>
            <person name="Kantor R.S."/>
            <person name="Aliaga Goltsman D.S."/>
            <person name="Bik E.M."/>
            <person name="Thomas B.C."/>
            <person name="Banfield J.F."/>
            <person name="Relman D.A."/>
        </authorList>
    </citation>
    <scope>NUCLEOTIDE SEQUENCE [LARGE SCALE GENOMIC DNA]</scope>
    <source>
        <strain evidence="7">DOLJORAL78_47_16</strain>
    </source>
</reference>
<dbReference type="GO" id="GO:0006355">
    <property type="term" value="P:regulation of DNA-templated transcription"/>
    <property type="evidence" value="ECO:0007669"/>
    <property type="project" value="TreeGrafter"/>
</dbReference>
<organism evidence="7 8">
    <name type="scientific">candidate division KSB3 bacterium</name>
    <dbReference type="NCBI Taxonomy" id="2044937"/>
    <lineage>
        <taxon>Bacteria</taxon>
        <taxon>candidate division KSB3</taxon>
    </lineage>
</organism>
<dbReference type="Pfam" id="PF00072">
    <property type="entry name" value="Response_reg"/>
    <property type="match status" value="1"/>
</dbReference>
<dbReference type="InterPro" id="IPR011006">
    <property type="entry name" value="CheY-like_superfamily"/>
</dbReference>
<keyword evidence="1" id="KW-0902">Two-component regulatory system</keyword>
<dbReference type="SUPFAM" id="SSF52172">
    <property type="entry name" value="CheY-like"/>
    <property type="match status" value="1"/>
</dbReference>
<dbReference type="Proteomes" id="UP000230821">
    <property type="component" value="Unassembled WGS sequence"/>
</dbReference>
<dbReference type="SMART" id="SM00448">
    <property type="entry name" value="REC"/>
    <property type="match status" value="1"/>
</dbReference>
<gene>
    <name evidence="7" type="ORF">CSA56_00130</name>
</gene>
<dbReference type="AlphaFoldDB" id="A0A2G6KLK8"/>
<name>A0A2G6KLK8_9BACT</name>
<evidence type="ECO:0000256" key="3">
    <source>
        <dbReference type="ARBA" id="ARBA00023125"/>
    </source>
</evidence>
<dbReference type="PANTHER" id="PTHR48111:SF22">
    <property type="entry name" value="REGULATOR OF RPOS"/>
    <property type="match status" value="1"/>
</dbReference>
<dbReference type="GO" id="GO:0000156">
    <property type="term" value="F:phosphorelay response regulator activity"/>
    <property type="evidence" value="ECO:0007669"/>
    <property type="project" value="TreeGrafter"/>
</dbReference>
<comment type="caution">
    <text evidence="7">The sequence shown here is derived from an EMBL/GenBank/DDBJ whole genome shotgun (WGS) entry which is preliminary data.</text>
</comment>
<dbReference type="EMBL" id="PDSK01000005">
    <property type="protein sequence ID" value="PIE36543.1"/>
    <property type="molecule type" value="Genomic_DNA"/>
</dbReference>
<evidence type="ECO:0000256" key="1">
    <source>
        <dbReference type="ARBA" id="ARBA00023012"/>
    </source>
</evidence>